<comment type="caution">
    <text evidence="2">The sequence shown here is derived from an EMBL/GenBank/DDBJ whole genome shotgun (WGS) entry which is preliminary data.</text>
</comment>
<feature type="region of interest" description="Disordered" evidence="1">
    <location>
        <begin position="1"/>
        <end position="23"/>
    </location>
</feature>
<organism evidence="2 3">
    <name type="scientific">Ataeniobius toweri</name>
    <dbReference type="NCBI Taxonomy" id="208326"/>
    <lineage>
        <taxon>Eukaryota</taxon>
        <taxon>Metazoa</taxon>
        <taxon>Chordata</taxon>
        <taxon>Craniata</taxon>
        <taxon>Vertebrata</taxon>
        <taxon>Euteleostomi</taxon>
        <taxon>Actinopterygii</taxon>
        <taxon>Neopterygii</taxon>
        <taxon>Teleostei</taxon>
        <taxon>Neoteleostei</taxon>
        <taxon>Acanthomorphata</taxon>
        <taxon>Ovalentaria</taxon>
        <taxon>Atherinomorphae</taxon>
        <taxon>Cyprinodontiformes</taxon>
        <taxon>Goodeidae</taxon>
        <taxon>Ataeniobius</taxon>
    </lineage>
</organism>
<dbReference type="Proteomes" id="UP001345963">
    <property type="component" value="Unassembled WGS sequence"/>
</dbReference>
<keyword evidence="3" id="KW-1185">Reference proteome</keyword>
<protein>
    <submittedName>
        <fullName evidence="2">Uncharacterized protein</fullName>
    </submittedName>
</protein>
<proteinExistence type="predicted"/>
<evidence type="ECO:0000256" key="1">
    <source>
        <dbReference type="SAM" id="MobiDB-lite"/>
    </source>
</evidence>
<gene>
    <name evidence="2" type="ORF">ATANTOWER_003502</name>
</gene>
<dbReference type="EMBL" id="JAHUTI010029641">
    <property type="protein sequence ID" value="MED6241214.1"/>
    <property type="molecule type" value="Genomic_DNA"/>
</dbReference>
<evidence type="ECO:0000313" key="2">
    <source>
        <dbReference type="EMBL" id="MED6241214.1"/>
    </source>
</evidence>
<feature type="compositionally biased region" description="Polar residues" evidence="1">
    <location>
        <begin position="84"/>
        <end position="100"/>
    </location>
</feature>
<accession>A0ABU7AU91</accession>
<feature type="compositionally biased region" description="Polar residues" evidence="1">
    <location>
        <begin position="11"/>
        <end position="23"/>
    </location>
</feature>
<evidence type="ECO:0000313" key="3">
    <source>
        <dbReference type="Proteomes" id="UP001345963"/>
    </source>
</evidence>
<reference evidence="2 3" key="1">
    <citation type="submission" date="2021-07" db="EMBL/GenBank/DDBJ databases">
        <authorList>
            <person name="Palmer J.M."/>
        </authorList>
    </citation>
    <scope>NUCLEOTIDE SEQUENCE [LARGE SCALE GENOMIC DNA]</scope>
    <source>
        <strain evidence="2 3">AT_MEX2019</strain>
        <tissue evidence="2">Muscle</tissue>
    </source>
</reference>
<sequence length="146" mass="16265">MGGRRGLPWTGRQSIAGQGNTQTTMHTLIHTPKGNLERPINLTGMSLECGRKPEYPVKIWTLSLLSLRTTDSEPGTVLELEPSPTWQSRTPGRSPQSESCPPSDINLPQTRRLPPWQCVSLQSRGHLNSCRSHWKRSVFALSKVVV</sequence>
<feature type="region of interest" description="Disordered" evidence="1">
    <location>
        <begin position="71"/>
        <end position="109"/>
    </location>
</feature>
<name>A0ABU7AU91_9TELE</name>